<evidence type="ECO:0000256" key="10">
    <source>
        <dbReference type="HAMAP-Rule" id="MF_00454"/>
    </source>
</evidence>
<dbReference type="Pfam" id="PF02537">
    <property type="entry name" value="CRCB"/>
    <property type="match status" value="1"/>
</dbReference>
<comment type="function">
    <text evidence="9 10">Fluoride-specific ion channel. Important for reducing fluoride concentration in the cell, thus reducing its toxicity.</text>
</comment>
<feature type="transmembrane region" description="Helical" evidence="10">
    <location>
        <begin position="74"/>
        <end position="91"/>
    </location>
</feature>
<gene>
    <name evidence="10" type="primary">fluC</name>
    <name evidence="10" type="synonym">crcB</name>
    <name evidence="11" type="ORF">WN59_03165</name>
</gene>
<organism evidence="11 12">
    <name type="scientific">Salinicoccus sediminis</name>
    <dbReference type="NCBI Taxonomy" id="1432562"/>
    <lineage>
        <taxon>Bacteria</taxon>
        <taxon>Bacillati</taxon>
        <taxon>Bacillota</taxon>
        <taxon>Bacilli</taxon>
        <taxon>Bacillales</taxon>
        <taxon>Staphylococcaceae</taxon>
        <taxon>Salinicoccus</taxon>
    </lineage>
</organism>
<evidence type="ECO:0000256" key="2">
    <source>
        <dbReference type="ARBA" id="ARBA00022475"/>
    </source>
</evidence>
<comment type="similarity">
    <text evidence="7 10">Belongs to the fluoride channel Fluc/FEX (TC 1.A.43) family.</text>
</comment>
<feature type="transmembrane region" description="Helical" evidence="10">
    <location>
        <begin position="14"/>
        <end position="34"/>
    </location>
</feature>
<comment type="catalytic activity">
    <reaction evidence="8">
        <text>fluoride(in) = fluoride(out)</text>
        <dbReference type="Rhea" id="RHEA:76159"/>
        <dbReference type="ChEBI" id="CHEBI:17051"/>
    </reaction>
    <physiologicalReaction direction="left-to-right" evidence="8">
        <dbReference type="Rhea" id="RHEA:76160"/>
    </physiologicalReaction>
</comment>
<feature type="transmembrane region" description="Helical" evidence="10">
    <location>
        <begin position="103"/>
        <end position="124"/>
    </location>
</feature>
<evidence type="ECO:0000256" key="4">
    <source>
        <dbReference type="ARBA" id="ARBA00022989"/>
    </source>
</evidence>
<sequence>MNLESDGGAPLKRYIYIAAGAMTGAVLRLAISLVSSYAGLPFFTGTFLVNMLGAFAAGYIMCRIIATGKRGKDFLITGLLGSFTTFSMLSYEQYMLLAIGDYVMFTVYIAINLMCGLILAALGWQIAGRRTR</sequence>
<dbReference type="InterPro" id="IPR003691">
    <property type="entry name" value="FluC"/>
</dbReference>
<keyword evidence="6 10" id="KW-0407">Ion channel</keyword>
<keyword evidence="5 10" id="KW-0472">Membrane</keyword>
<dbReference type="HAMAP" id="MF_00454">
    <property type="entry name" value="FluC"/>
    <property type="match status" value="1"/>
</dbReference>
<keyword evidence="4 10" id="KW-1133">Transmembrane helix</keyword>
<dbReference type="GO" id="GO:0005886">
    <property type="term" value="C:plasma membrane"/>
    <property type="evidence" value="ECO:0007669"/>
    <property type="project" value="UniProtKB-SubCell"/>
</dbReference>
<feature type="binding site" evidence="10">
    <location>
        <position position="84"/>
    </location>
    <ligand>
        <name>Na(+)</name>
        <dbReference type="ChEBI" id="CHEBI:29101"/>
        <note>structural</note>
    </ligand>
</feature>
<comment type="caution">
    <text evidence="11">The sequence shown here is derived from an EMBL/GenBank/DDBJ whole genome shotgun (WGS) entry which is preliminary data.</text>
</comment>
<keyword evidence="10" id="KW-0915">Sodium</keyword>
<keyword evidence="2 10" id="KW-1003">Cell membrane</keyword>
<evidence type="ECO:0000256" key="5">
    <source>
        <dbReference type="ARBA" id="ARBA00023136"/>
    </source>
</evidence>
<evidence type="ECO:0000313" key="11">
    <source>
        <dbReference type="EMBL" id="KKK35829.1"/>
    </source>
</evidence>
<dbReference type="GO" id="GO:0062054">
    <property type="term" value="F:fluoride channel activity"/>
    <property type="evidence" value="ECO:0007669"/>
    <property type="project" value="UniProtKB-UniRule"/>
</dbReference>
<protein>
    <recommendedName>
        <fullName evidence="10">Fluoride-specific ion channel FluC</fullName>
    </recommendedName>
</protein>
<evidence type="ECO:0000256" key="8">
    <source>
        <dbReference type="ARBA" id="ARBA00035585"/>
    </source>
</evidence>
<comment type="subcellular location">
    <subcellularLocation>
        <location evidence="1 10">Cell membrane</location>
        <topology evidence="1 10">Multi-pass membrane protein</topology>
    </subcellularLocation>
</comment>
<name>A0A0M2SME0_9STAP</name>
<reference evidence="11 12" key="1">
    <citation type="submission" date="2015-04" db="EMBL/GenBank/DDBJ databases">
        <title>Taxonomic description and genome sequence of Salinicoccus sediminis sp. nov., a novel hyper halotolerant bacterium isolated from marine sediment.</title>
        <authorList>
            <person name="Mathan Kumar R."/>
            <person name="Kaur G."/>
            <person name="Kumar N."/>
            <person name="Kumar A."/>
            <person name="Singh N.K."/>
            <person name="Kaur N."/>
            <person name="Mayilraj S."/>
        </authorList>
    </citation>
    <scope>NUCLEOTIDE SEQUENCE [LARGE SCALE GENOMIC DNA]</scope>
    <source>
        <strain evidence="11 12">SV-16</strain>
    </source>
</reference>
<feature type="transmembrane region" description="Helical" evidence="10">
    <location>
        <begin position="40"/>
        <end position="62"/>
    </location>
</feature>
<evidence type="ECO:0000256" key="7">
    <source>
        <dbReference type="ARBA" id="ARBA00035120"/>
    </source>
</evidence>
<evidence type="ECO:0000256" key="9">
    <source>
        <dbReference type="ARBA" id="ARBA00049940"/>
    </source>
</evidence>
<keyword evidence="3 10" id="KW-0812">Transmembrane</keyword>
<keyword evidence="10" id="KW-0479">Metal-binding</keyword>
<dbReference type="Proteomes" id="UP000034287">
    <property type="component" value="Unassembled WGS sequence"/>
</dbReference>
<proteinExistence type="inferred from homology"/>
<dbReference type="EMBL" id="LAYZ01000001">
    <property type="protein sequence ID" value="KKK35829.1"/>
    <property type="molecule type" value="Genomic_DNA"/>
</dbReference>
<dbReference type="GO" id="GO:0140114">
    <property type="term" value="P:cellular detoxification of fluoride"/>
    <property type="evidence" value="ECO:0007669"/>
    <property type="project" value="UniProtKB-UniRule"/>
</dbReference>
<dbReference type="AlphaFoldDB" id="A0A0M2SME0"/>
<keyword evidence="12" id="KW-1185">Reference proteome</keyword>
<evidence type="ECO:0000256" key="6">
    <source>
        <dbReference type="ARBA" id="ARBA00023303"/>
    </source>
</evidence>
<evidence type="ECO:0000256" key="1">
    <source>
        <dbReference type="ARBA" id="ARBA00004651"/>
    </source>
</evidence>
<dbReference type="PATRIC" id="fig|1432562.3.peg.648"/>
<dbReference type="STRING" id="1432562.WN59_03165"/>
<feature type="binding site" evidence="10">
    <location>
        <position position="81"/>
    </location>
    <ligand>
        <name>Na(+)</name>
        <dbReference type="ChEBI" id="CHEBI:29101"/>
        <note>structural</note>
    </ligand>
</feature>
<evidence type="ECO:0000313" key="12">
    <source>
        <dbReference type="Proteomes" id="UP000034287"/>
    </source>
</evidence>
<dbReference type="GO" id="GO:0046872">
    <property type="term" value="F:metal ion binding"/>
    <property type="evidence" value="ECO:0007669"/>
    <property type="project" value="UniProtKB-KW"/>
</dbReference>
<keyword evidence="10" id="KW-0813">Transport</keyword>
<evidence type="ECO:0000256" key="3">
    <source>
        <dbReference type="ARBA" id="ARBA00022692"/>
    </source>
</evidence>
<accession>A0A0M2SME0</accession>
<keyword evidence="10" id="KW-0406">Ion transport</keyword>
<comment type="activity regulation">
    <text evidence="10">Na(+) is not transported, but it plays an essential structural role and its presence is essential for fluoride channel function.</text>
</comment>